<dbReference type="AlphaFoldDB" id="A0AAX4FSY5"/>
<dbReference type="RefSeq" id="WP_318620472.1">
    <property type="nucleotide sequence ID" value="NZ_CP137642.1"/>
</dbReference>
<dbReference type="KEGG" id="mrc:R6Y96_06685"/>
<dbReference type="EMBL" id="CP137642">
    <property type="protein sequence ID" value="WOX56997.1"/>
    <property type="molecule type" value="Genomic_DNA"/>
</dbReference>
<keyword evidence="3" id="KW-1185">Reference proteome</keyword>
<dbReference type="Pfam" id="PF04087">
    <property type="entry name" value="DUF389"/>
    <property type="match status" value="1"/>
</dbReference>
<feature type="transmembrane region" description="Helical" evidence="1">
    <location>
        <begin position="203"/>
        <end position="224"/>
    </location>
</feature>
<dbReference type="PANTHER" id="PTHR20992">
    <property type="entry name" value="AT15442P-RELATED"/>
    <property type="match status" value="1"/>
</dbReference>
<feature type="transmembrane region" description="Helical" evidence="1">
    <location>
        <begin position="134"/>
        <end position="156"/>
    </location>
</feature>
<keyword evidence="1" id="KW-0472">Membrane</keyword>
<feature type="transmembrane region" description="Helical" evidence="1">
    <location>
        <begin position="305"/>
        <end position="323"/>
    </location>
</feature>
<reference evidence="2 3" key="1">
    <citation type="submission" date="2023-10" db="EMBL/GenBank/DDBJ databases">
        <title>The complete genome sequence of Methanoculleus receptaculi DSM 18860.</title>
        <authorList>
            <person name="Lai S.-J."/>
            <person name="You Y.-T."/>
            <person name="Chen S.-C."/>
        </authorList>
    </citation>
    <scope>NUCLEOTIDE SEQUENCE [LARGE SCALE GENOMIC DNA]</scope>
    <source>
        <strain evidence="2 3">DSM 18860</strain>
    </source>
</reference>
<dbReference type="PANTHER" id="PTHR20992:SF9">
    <property type="entry name" value="AT15442P-RELATED"/>
    <property type="match status" value="1"/>
</dbReference>
<gene>
    <name evidence="2" type="ORF">R6Y96_06685</name>
</gene>
<name>A0AAX4FSY5_9EURY</name>
<evidence type="ECO:0000313" key="3">
    <source>
        <dbReference type="Proteomes" id="UP001305652"/>
    </source>
</evidence>
<protein>
    <submittedName>
        <fullName evidence="2">TIGR00341 family protein</fullName>
    </submittedName>
</protein>
<dbReference type="Proteomes" id="UP001305652">
    <property type="component" value="Chromosome"/>
</dbReference>
<accession>A0AAX4FSY5</accession>
<dbReference type="GeneID" id="85732828"/>
<proteinExistence type="predicted"/>
<dbReference type="NCBIfam" id="TIGR00341">
    <property type="entry name" value="TIGR00341 family protein"/>
    <property type="match status" value="1"/>
</dbReference>
<dbReference type="InterPro" id="IPR005240">
    <property type="entry name" value="DUF389"/>
</dbReference>
<evidence type="ECO:0000313" key="2">
    <source>
        <dbReference type="EMBL" id="WOX56997.1"/>
    </source>
</evidence>
<feature type="transmembrane region" description="Helical" evidence="1">
    <location>
        <begin position="260"/>
        <end position="284"/>
    </location>
</feature>
<feature type="transmembrane region" description="Helical" evidence="1">
    <location>
        <begin position="231"/>
        <end position="254"/>
    </location>
</feature>
<sequence length="324" mass="35230">MKKIVVHVRKDGHDKIEEALKDVHYTELLLQDVYEFTIFTPDEHLDDLIEKIQNALDLRYNENMIEVSTPEFVISSRLKRAVKSIEKKEEKTPVEKLLDSIRPYGELDLEKLALTSIAGLIALSGLLLNNPVIIIGAMLLSPIIGPIYGFSIYVALGMVRESLRCLGVLAALLLSVFALSAVATFLINLAIPLPLTTEITSRVVVNPIYTLMAVLLGFAAVLAFNRGTSEVIAGVAIAAAIIPPMAVMGIVLVIQPPSLIAAALLVGGQVVGLIVGALLAVAMLKVRPRSSRDRAIAQRYLKRSVALIVLLFALLLWITLIMAE</sequence>
<evidence type="ECO:0000256" key="1">
    <source>
        <dbReference type="SAM" id="Phobius"/>
    </source>
</evidence>
<keyword evidence="1" id="KW-1133">Transmembrane helix</keyword>
<organism evidence="2 3">
    <name type="scientific">Methanoculleus receptaculi</name>
    <dbReference type="NCBI Taxonomy" id="394967"/>
    <lineage>
        <taxon>Archaea</taxon>
        <taxon>Methanobacteriati</taxon>
        <taxon>Methanobacteriota</taxon>
        <taxon>Stenosarchaea group</taxon>
        <taxon>Methanomicrobia</taxon>
        <taxon>Methanomicrobiales</taxon>
        <taxon>Methanomicrobiaceae</taxon>
        <taxon>Methanoculleus</taxon>
    </lineage>
</organism>
<feature type="transmembrane region" description="Helical" evidence="1">
    <location>
        <begin position="168"/>
        <end position="191"/>
    </location>
</feature>
<keyword evidence="1" id="KW-0812">Transmembrane</keyword>